<feature type="binding site" evidence="7">
    <location>
        <position position="246"/>
    </location>
    <ligand>
        <name>Mg(2+)</name>
        <dbReference type="ChEBI" id="CHEBI:18420"/>
        <label>1</label>
    </ligand>
</feature>
<protein>
    <submittedName>
        <fullName evidence="10">Exodeoxyribonuclease III</fullName>
    </submittedName>
</protein>
<reference evidence="10" key="2">
    <citation type="submission" date="2020-09" db="EMBL/GenBank/DDBJ databases">
        <authorList>
            <person name="Sun Q."/>
            <person name="Zhou Y."/>
        </authorList>
    </citation>
    <scope>NUCLEOTIDE SEQUENCE</scope>
    <source>
        <strain evidence="10">CGMCC 1.12181</strain>
    </source>
</reference>
<feature type="site" description="Interaction with DNA substrate" evidence="8">
    <location>
        <position position="246"/>
    </location>
</feature>
<comment type="cofactor">
    <cofactor evidence="1">
        <name>Mn(2+)</name>
        <dbReference type="ChEBI" id="CHEBI:29035"/>
    </cofactor>
</comment>
<keyword evidence="7" id="KW-0464">Manganese</keyword>
<gene>
    <name evidence="10" type="primary">xth</name>
    <name evidence="10" type="ORF">GCM10011365_10870</name>
</gene>
<keyword evidence="4" id="KW-0378">Hydrolase</keyword>
<dbReference type="PROSITE" id="PS00726">
    <property type="entry name" value="AP_NUCLEASE_F1_1"/>
    <property type="match status" value="1"/>
</dbReference>
<dbReference type="NCBIfam" id="TIGR00195">
    <property type="entry name" value="exoDNase_III"/>
    <property type="match status" value="1"/>
</dbReference>
<evidence type="ECO:0000256" key="7">
    <source>
        <dbReference type="PIRSR" id="PIRSR604808-2"/>
    </source>
</evidence>
<dbReference type="Proteomes" id="UP000605253">
    <property type="component" value="Unassembled WGS sequence"/>
</dbReference>
<dbReference type="PANTHER" id="PTHR43250">
    <property type="entry name" value="EXODEOXYRIBONUCLEASE III"/>
    <property type="match status" value="1"/>
</dbReference>
<dbReference type="EMBL" id="BMEO01000003">
    <property type="protein sequence ID" value="GGF91460.1"/>
    <property type="molecule type" value="Genomic_DNA"/>
</dbReference>
<dbReference type="InterPro" id="IPR004808">
    <property type="entry name" value="AP_endonuc_1"/>
</dbReference>
<dbReference type="InterPro" id="IPR036691">
    <property type="entry name" value="Endo/exonu/phosph_ase_sf"/>
</dbReference>
<feature type="binding site" evidence="7">
    <location>
        <position position="245"/>
    </location>
    <ligand>
        <name>Mg(2+)</name>
        <dbReference type="ChEBI" id="CHEBI:18420"/>
        <label>1</label>
    </ligand>
</feature>
<feature type="binding site" evidence="7">
    <location>
        <position position="148"/>
    </location>
    <ligand>
        <name>Mg(2+)</name>
        <dbReference type="ChEBI" id="CHEBI:18420"/>
        <label>1</label>
    </ligand>
</feature>
<dbReference type="InterPro" id="IPR037493">
    <property type="entry name" value="ExoIII-like"/>
</dbReference>
<reference evidence="10" key="1">
    <citation type="journal article" date="2014" name="Int. J. Syst. Evol. Microbiol.">
        <title>Complete genome sequence of Corynebacterium casei LMG S-19264T (=DSM 44701T), isolated from a smear-ripened cheese.</title>
        <authorList>
            <consortium name="US DOE Joint Genome Institute (JGI-PGF)"/>
            <person name="Walter F."/>
            <person name="Albersmeier A."/>
            <person name="Kalinowski J."/>
            <person name="Ruckert C."/>
        </authorList>
    </citation>
    <scope>NUCLEOTIDE SEQUENCE</scope>
    <source>
        <strain evidence="10">CGMCC 1.12181</strain>
    </source>
</reference>
<accession>A0A917CLR8</accession>
<dbReference type="GO" id="GO:0004519">
    <property type="term" value="F:endonuclease activity"/>
    <property type="evidence" value="ECO:0007669"/>
    <property type="project" value="InterPro"/>
</dbReference>
<proteinExistence type="inferred from homology"/>
<evidence type="ECO:0000313" key="11">
    <source>
        <dbReference type="Proteomes" id="UP000605253"/>
    </source>
</evidence>
<comment type="similarity">
    <text evidence="2">Belongs to the DNA repair enzymes AP/ExoA family.</text>
</comment>
<organism evidence="10 11">
    <name type="scientific">Marinicella pacifica</name>
    <dbReference type="NCBI Taxonomy" id="1171543"/>
    <lineage>
        <taxon>Bacteria</taxon>
        <taxon>Pseudomonadati</taxon>
        <taxon>Pseudomonadota</taxon>
        <taxon>Gammaproteobacteria</taxon>
        <taxon>Lysobacterales</taxon>
        <taxon>Marinicellaceae</taxon>
        <taxon>Marinicella</taxon>
    </lineage>
</organism>
<feature type="binding site" evidence="7">
    <location>
        <position position="35"/>
    </location>
    <ligand>
        <name>Mg(2+)</name>
        <dbReference type="ChEBI" id="CHEBI:18420"/>
        <label>1</label>
    </ligand>
</feature>
<dbReference type="InterPro" id="IPR020847">
    <property type="entry name" value="AP_endonuclease_F1_BS"/>
</dbReference>
<dbReference type="NCBIfam" id="TIGR00633">
    <property type="entry name" value="xth"/>
    <property type="match status" value="1"/>
</dbReference>
<dbReference type="InterPro" id="IPR005135">
    <property type="entry name" value="Endo/exonuclease/phosphatase"/>
</dbReference>
<dbReference type="PANTHER" id="PTHR43250:SF2">
    <property type="entry name" value="EXODEOXYRIBONUCLEASE III"/>
    <property type="match status" value="1"/>
</dbReference>
<dbReference type="CDD" id="cd10281">
    <property type="entry name" value="Nape_like_AP-endo"/>
    <property type="match status" value="1"/>
</dbReference>
<feature type="binding site" evidence="7">
    <location>
        <position position="7"/>
    </location>
    <ligand>
        <name>Mg(2+)</name>
        <dbReference type="ChEBI" id="CHEBI:18420"/>
        <label>1</label>
    </ligand>
</feature>
<evidence type="ECO:0000259" key="9">
    <source>
        <dbReference type="Pfam" id="PF03372"/>
    </source>
</evidence>
<name>A0A917CLR8_9GAMM</name>
<evidence type="ECO:0000313" key="10">
    <source>
        <dbReference type="EMBL" id="GGF91460.1"/>
    </source>
</evidence>
<dbReference type="InterPro" id="IPR020848">
    <property type="entry name" value="AP_endonuclease_F1_CS"/>
</dbReference>
<feature type="domain" description="Endonuclease/exonuclease/phosphatase" evidence="9">
    <location>
        <begin position="4"/>
        <end position="246"/>
    </location>
</feature>
<dbReference type="AlphaFoldDB" id="A0A917CLR8"/>
<evidence type="ECO:0000256" key="4">
    <source>
        <dbReference type="ARBA" id="ARBA00022801"/>
    </source>
</evidence>
<feature type="site" description="Important for catalytic activity" evidence="8">
    <location>
        <position position="220"/>
    </location>
</feature>
<dbReference type="GO" id="GO:0003677">
    <property type="term" value="F:DNA binding"/>
    <property type="evidence" value="ECO:0007669"/>
    <property type="project" value="InterPro"/>
</dbReference>
<feature type="active site" evidence="6">
    <location>
        <position position="108"/>
    </location>
</feature>
<dbReference type="SUPFAM" id="SSF56219">
    <property type="entry name" value="DNase I-like"/>
    <property type="match status" value="1"/>
</dbReference>
<evidence type="ECO:0000256" key="8">
    <source>
        <dbReference type="PIRSR" id="PIRSR604808-3"/>
    </source>
</evidence>
<dbReference type="PROSITE" id="PS00728">
    <property type="entry name" value="AP_NUCLEASE_F1_3"/>
    <property type="match status" value="1"/>
</dbReference>
<dbReference type="GO" id="GO:0006281">
    <property type="term" value="P:DNA repair"/>
    <property type="evidence" value="ECO:0007669"/>
    <property type="project" value="InterPro"/>
</dbReference>
<keyword evidence="5 7" id="KW-0460">Magnesium</keyword>
<sequence>MKIITLNANGIRAAERKGLFPWLSHQQADFVCIQETKAQLHQLPPAQFMPQGYHYFQADAEKKGYSGVAILSRHQPLTVEYGLGFDEFDREGRWLSVEMSHLIVASLYIPSGSSKDSRQAFKYICMDHIEAKIRQLNQQTKPFIICADWNIAHKKIDIKNWKANQKNSGFLPEERAWISKLLNEHQLTDTFREVNQEEHQYSWWSNRGQAWQNNTGWRLDYHLSSPHFKNKVLGADIYKEERFSDHAPVIIDYQSN</sequence>
<evidence type="ECO:0000256" key="1">
    <source>
        <dbReference type="ARBA" id="ARBA00001936"/>
    </source>
</evidence>
<feature type="site" description="Transition state stabilizer" evidence="8">
    <location>
        <position position="150"/>
    </location>
</feature>
<evidence type="ECO:0000256" key="6">
    <source>
        <dbReference type="PIRSR" id="PIRSR604808-1"/>
    </source>
</evidence>
<feature type="active site" description="Proton donor/acceptor" evidence="6">
    <location>
        <position position="148"/>
    </location>
</feature>
<keyword evidence="3 7" id="KW-0479">Metal-binding</keyword>
<comment type="cofactor">
    <cofactor evidence="7">
        <name>Mg(2+)</name>
        <dbReference type="ChEBI" id="CHEBI:18420"/>
    </cofactor>
    <cofactor evidence="7">
        <name>Mn(2+)</name>
        <dbReference type="ChEBI" id="CHEBI:29035"/>
    </cofactor>
    <text evidence="7">Probably binds two magnesium or manganese ions per subunit.</text>
</comment>
<feature type="active site" description="Proton acceptor" evidence="6">
    <location>
        <position position="246"/>
    </location>
</feature>
<keyword evidence="11" id="KW-1185">Reference proteome</keyword>
<dbReference type="FunFam" id="3.60.10.10:FF:000026">
    <property type="entry name" value="Exodeoxyribonuclease III"/>
    <property type="match status" value="1"/>
</dbReference>
<dbReference type="Gene3D" id="3.60.10.10">
    <property type="entry name" value="Endonuclease/exonuclease/phosphatase"/>
    <property type="match status" value="1"/>
</dbReference>
<dbReference type="GO" id="GO:0046872">
    <property type="term" value="F:metal ion binding"/>
    <property type="evidence" value="ECO:0007669"/>
    <property type="project" value="UniProtKB-KW"/>
</dbReference>
<dbReference type="Pfam" id="PF03372">
    <property type="entry name" value="Exo_endo_phos"/>
    <property type="match status" value="1"/>
</dbReference>
<evidence type="ECO:0000256" key="3">
    <source>
        <dbReference type="ARBA" id="ARBA00022723"/>
    </source>
</evidence>
<evidence type="ECO:0000256" key="2">
    <source>
        <dbReference type="ARBA" id="ARBA00007092"/>
    </source>
</evidence>
<evidence type="ECO:0000256" key="5">
    <source>
        <dbReference type="ARBA" id="ARBA00022842"/>
    </source>
</evidence>
<feature type="binding site" evidence="7">
    <location>
        <position position="150"/>
    </location>
    <ligand>
        <name>Mg(2+)</name>
        <dbReference type="ChEBI" id="CHEBI:18420"/>
        <label>1</label>
    </ligand>
</feature>
<dbReference type="RefSeq" id="WP_188364674.1">
    <property type="nucleotide sequence ID" value="NZ_BAABJF010000017.1"/>
</dbReference>
<dbReference type="PROSITE" id="PS51435">
    <property type="entry name" value="AP_NUCLEASE_F1_4"/>
    <property type="match status" value="1"/>
</dbReference>
<dbReference type="GO" id="GO:0008311">
    <property type="term" value="F:double-stranded DNA 3'-5' DNA exonuclease activity"/>
    <property type="evidence" value="ECO:0007669"/>
    <property type="project" value="InterPro"/>
</dbReference>
<comment type="caution">
    <text evidence="10">The sequence shown here is derived from an EMBL/GenBank/DDBJ whole genome shotgun (WGS) entry which is preliminary data.</text>
</comment>